<keyword evidence="2" id="KW-1185">Reference proteome</keyword>
<dbReference type="GO" id="GO:0005975">
    <property type="term" value="P:carbohydrate metabolic process"/>
    <property type="evidence" value="ECO:0007669"/>
    <property type="project" value="InterPro"/>
</dbReference>
<dbReference type="GO" id="GO:0003824">
    <property type="term" value="F:catalytic activity"/>
    <property type="evidence" value="ECO:0007669"/>
    <property type="project" value="UniProtKB-ARBA"/>
</dbReference>
<organism evidence="1 2">
    <name type="scientific">Rhinocladiella mackenziei CBS 650.93</name>
    <dbReference type="NCBI Taxonomy" id="1442369"/>
    <lineage>
        <taxon>Eukaryota</taxon>
        <taxon>Fungi</taxon>
        <taxon>Dikarya</taxon>
        <taxon>Ascomycota</taxon>
        <taxon>Pezizomycotina</taxon>
        <taxon>Eurotiomycetes</taxon>
        <taxon>Chaetothyriomycetidae</taxon>
        <taxon>Chaetothyriales</taxon>
        <taxon>Herpotrichiellaceae</taxon>
        <taxon>Rhinocladiella</taxon>
    </lineage>
</organism>
<sequence length="662" mass="74528">MNLHGSKKPSKTLDIGFNGVSLSTDSLGTILQISVFHPEHGVVLAEPYEQFDGSRFRDTPYVREYRARMLKSIETSTRGFGICFDVQVQNVQVDLDGLGRARISYSTSDGFLITTSLQISRDAGVIQSSEITSTTSSTANVRYTMNLGVSVNRASYGQLTEGGPIPIPPSENRVGLQNHGQDVVVVNPHLSAHLQGCLKSDGKPVDLRGDIEEKVFHNAPVAGDFSRMLEVPAKESRRLMARFTLRPGTTCQTFSDDEITLSVGLPSIWPTSETTGRFIVRRNLEYILGNCSIPLSPLRGVVCLITDHVALPLGWMRDNYWQVRFLMDVHRNLDDLADERTAKAYLQMIRDTIKGHLVWIYRYAQRPHQYWHRSYLTTGRPKDGAVFQLDQQCYPLLEICDFWETFPEEQDLVQSILSEDVIFQVLSLIESKKDQSTGLFATDETPGDDAVEHPFHFSSHVLLWHALSKLAKLTSQLPNCSQLCRRLRVLADDVRVATVKHFLCLDPDRGKTSFAYLVDGQSHRTFYHDANDLPTLFAPVWGFVKTDIERQAWHNTMEFAFSVANDGGYYGDGPFGGLGSVHTRDPWPLGYFQSWRYAQMTGNIQEESAAWRKICGCMLWDGLFSEAVDGQTGECTSKAWFSWPGSMIGSRLLQPGVRERYL</sequence>
<proteinExistence type="predicted"/>
<gene>
    <name evidence="1" type="ORF">Z518_04649</name>
</gene>
<dbReference type="InterPro" id="IPR008928">
    <property type="entry name" value="6-hairpin_glycosidase_sf"/>
</dbReference>
<protein>
    <recommendedName>
        <fullName evidence="3">Alpha,alpha-trehalase</fullName>
    </recommendedName>
</protein>
<evidence type="ECO:0008006" key="3">
    <source>
        <dbReference type="Google" id="ProtNLM"/>
    </source>
</evidence>
<dbReference type="PANTHER" id="PTHR31047">
    <property type="entry name" value="MEIOTICALLY UP-REGULATED GENE 157 PROTEIN"/>
    <property type="match status" value="1"/>
</dbReference>
<dbReference type="GeneID" id="25292720"/>
<dbReference type="RefSeq" id="XP_013273809.1">
    <property type="nucleotide sequence ID" value="XM_013418355.1"/>
</dbReference>
<evidence type="ECO:0000313" key="2">
    <source>
        <dbReference type="Proteomes" id="UP000053617"/>
    </source>
</evidence>
<dbReference type="Gene3D" id="1.50.10.10">
    <property type="match status" value="1"/>
</dbReference>
<reference evidence="1 2" key="1">
    <citation type="submission" date="2015-01" db="EMBL/GenBank/DDBJ databases">
        <title>The Genome Sequence of Rhinocladiella mackenzie CBS 650.93.</title>
        <authorList>
            <consortium name="The Broad Institute Genomics Platform"/>
            <person name="Cuomo C."/>
            <person name="de Hoog S."/>
            <person name="Gorbushina A."/>
            <person name="Stielow B."/>
            <person name="Teixiera M."/>
            <person name="Abouelleil A."/>
            <person name="Chapman S.B."/>
            <person name="Priest M."/>
            <person name="Young S.K."/>
            <person name="Wortman J."/>
            <person name="Nusbaum C."/>
            <person name="Birren B."/>
        </authorList>
    </citation>
    <scope>NUCLEOTIDE SEQUENCE [LARGE SCALE GENOMIC DNA]</scope>
    <source>
        <strain evidence="1 2">CBS 650.93</strain>
    </source>
</reference>
<evidence type="ECO:0000313" key="1">
    <source>
        <dbReference type="EMBL" id="KIX06673.1"/>
    </source>
</evidence>
<dbReference type="HOGENOM" id="CLU_017093_0_0_1"/>
<dbReference type="AlphaFoldDB" id="A0A0D2H8A9"/>
<name>A0A0D2H8A9_9EURO</name>
<dbReference type="SUPFAM" id="SSF48208">
    <property type="entry name" value="Six-hairpin glycosidases"/>
    <property type="match status" value="1"/>
</dbReference>
<dbReference type="PANTHER" id="PTHR31047:SF0">
    <property type="entry name" value="MEIOTICALLY UP-REGULATED GENE 157 PROTEIN"/>
    <property type="match status" value="1"/>
</dbReference>
<dbReference type="Pfam" id="PF06824">
    <property type="entry name" value="Glyco_hydro_125"/>
    <property type="match status" value="1"/>
</dbReference>
<dbReference type="VEuPathDB" id="FungiDB:Z518_04649"/>
<dbReference type="EMBL" id="KN847477">
    <property type="protein sequence ID" value="KIX06673.1"/>
    <property type="molecule type" value="Genomic_DNA"/>
</dbReference>
<dbReference type="InterPro" id="IPR012341">
    <property type="entry name" value="6hp_glycosidase-like_sf"/>
</dbReference>
<dbReference type="Proteomes" id="UP000053617">
    <property type="component" value="Unassembled WGS sequence"/>
</dbReference>
<dbReference type="SMART" id="SM01149">
    <property type="entry name" value="DUF1237"/>
    <property type="match status" value="1"/>
</dbReference>
<dbReference type="OrthoDB" id="2580243at2759"/>
<accession>A0A0D2H8A9</accession>
<dbReference type="InterPro" id="IPR008313">
    <property type="entry name" value="GH125"/>
</dbReference>